<dbReference type="InterPro" id="IPR032623">
    <property type="entry name" value="FecR_N"/>
</dbReference>
<dbReference type="PIRSF" id="PIRSF018266">
    <property type="entry name" value="FecR"/>
    <property type="match status" value="1"/>
</dbReference>
<gene>
    <name evidence="4" type="ORF">SAMN04488135_12134</name>
</gene>
<evidence type="ECO:0000259" key="2">
    <source>
        <dbReference type="Pfam" id="PF04773"/>
    </source>
</evidence>
<dbReference type="Gene3D" id="2.60.120.1440">
    <property type="match status" value="1"/>
</dbReference>
<keyword evidence="1" id="KW-0812">Transmembrane</keyword>
<feature type="transmembrane region" description="Helical" evidence="1">
    <location>
        <begin position="89"/>
        <end position="110"/>
    </location>
</feature>
<dbReference type="PANTHER" id="PTHR30273">
    <property type="entry name" value="PERIPLASMIC SIGNAL SENSOR AND SIGMA FACTOR ACTIVATOR FECR-RELATED"/>
    <property type="match status" value="1"/>
</dbReference>
<evidence type="ECO:0000259" key="3">
    <source>
        <dbReference type="Pfam" id="PF16220"/>
    </source>
</evidence>
<dbReference type="STRING" id="658167.SAMN04488135_12134"/>
<evidence type="ECO:0000256" key="1">
    <source>
        <dbReference type="SAM" id="Phobius"/>
    </source>
</evidence>
<reference evidence="4 5" key="1">
    <citation type="submission" date="2016-11" db="EMBL/GenBank/DDBJ databases">
        <authorList>
            <person name="Jaros S."/>
            <person name="Januszkiewicz K."/>
            <person name="Wedrychowicz H."/>
        </authorList>
    </citation>
    <scope>NUCLEOTIDE SEQUENCE [LARGE SCALE GENOMIC DNA]</scope>
    <source>
        <strain evidence="4 5">CGMCC 1.10190</strain>
    </source>
</reference>
<sequence>MNPQSHTAASPDSMLEDEALDWFVRRMGGHDEAVEEALLTWLAAAPAHRSAYARWEDEWAALDAVPAAARARLAAAPAASARWRPARRLTAALLAGCMALAVVLALAPGAPQYSRHYATQPGELSRVALPDGSELELDTGTTLDVALFAGRREVSLPQGQAMFSVQGDAARPFDVLAGPLRITVVGTRFAVRHTPGSPGYPGVHISVESGRVHVGPADPWSWLAFWREPATRRGVELRAGQQLTLDDAGRPGRITPVAPDNIAPWRARRISFEDLTIRQALAEFARYGHAPASAASEKVAALRVTGTFDADDPDTFYRLLPKVLPVQVRRTAAGTAIEPAP</sequence>
<dbReference type="InterPro" id="IPR006860">
    <property type="entry name" value="FecR"/>
</dbReference>
<dbReference type="OrthoDB" id="1100567at2"/>
<proteinExistence type="predicted"/>
<dbReference type="Proteomes" id="UP000184226">
    <property type="component" value="Unassembled WGS sequence"/>
</dbReference>
<keyword evidence="5" id="KW-1185">Reference proteome</keyword>
<dbReference type="GO" id="GO:0016989">
    <property type="term" value="F:sigma factor antagonist activity"/>
    <property type="evidence" value="ECO:0007669"/>
    <property type="project" value="TreeGrafter"/>
</dbReference>
<name>A0A1M6A6S2_9BURK</name>
<keyword evidence="1" id="KW-0472">Membrane</keyword>
<dbReference type="Pfam" id="PF04773">
    <property type="entry name" value="FecR"/>
    <property type="match status" value="1"/>
</dbReference>
<feature type="domain" description="FecR N-terminal" evidence="3">
    <location>
        <begin position="17"/>
        <end position="56"/>
    </location>
</feature>
<dbReference type="AlphaFoldDB" id="A0A1M6A6S2"/>
<accession>A0A1M6A6S2</accession>
<organism evidence="4 5">
    <name type="scientific">Pollutimonas bauzanensis</name>
    <dbReference type="NCBI Taxonomy" id="658167"/>
    <lineage>
        <taxon>Bacteria</taxon>
        <taxon>Pseudomonadati</taxon>
        <taxon>Pseudomonadota</taxon>
        <taxon>Betaproteobacteria</taxon>
        <taxon>Burkholderiales</taxon>
        <taxon>Alcaligenaceae</taxon>
        <taxon>Pollutimonas</taxon>
    </lineage>
</organism>
<evidence type="ECO:0000313" key="5">
    <source>
        <dbReference type="Proteomes" id="UP000184226"/>
    </source>
</evidence>
<dbReference type="InterPro" id="IPR012373">
    <property type="entry name" value="Ferrdict_sens_TM"/>
</dbReference>
<dbReference type="PANTHER" id="PTHR30273:SF2">
    <property type="entry name" value="PROTEIN FECR"/>
    <property type="match status" value="1"/>
</dbReference>
<dbReference type="Pfam" id="PF16220">
    <property type="entry name" value="DUF4880"/>
    <property type="match status" value="1"/>
</dbReference>
<keyword evidence="1" id="KW-1133">Transmembrane helix</keyword>
<evidence type="ECO:0000313" key="4">
    <source>
        <dbReference type="EMBL" id="SHI32119.1"/>
    </source>
</evidence>
<dbReference type="RefSeq" id="WP_073109468.1">
    <property type="nucleotide sequence ID" value="NZ_FQXE01000021.1"/>
</dbReference>
<protein>
    <submittedName>
        <fullName evidence="4">FecR family protein</fullName>
    </submittedName>
</protein>
<feature type="domain" description="FecR protein" evidence="2">
    <location>
        <begin position="117"/>
        <end position="212"/>
    </location>
</feature>
<dbReference type="EMBL" id="FQXE01000021">
    <property type="protein sequence ID" value="SHI32119.1"/>
    <property type="molecule type" value="Genomic_DNA"/>
</dbReference>